<dbReference type="InterPro" id="IPR001126">
    <property type="entry name" value="UmuC"/>
</dbReference>
<comment type="subcellular location">
    <subcellularLocation>
        <location evidence="1 17">Cytoplasm</location>
    </subcellularLocation>
</comment>
<evidence type="ECO:0000256" key="15">
    <source>
        <dbReference type="ARBA" id="ARBA00025589"/>
    </source>
</evidence>
<dbReference type="GO" id="GO:0003887">
    <property type="term" value="F:DNA-directed DNA polymerase activity"/>
    <property type="evidence" value="ECO:0007669"/>
    <property type="project" value="UniProtKB-UniRule"/>
</dbReference>
<evidence type="ECO:0000256" key="6">
    <source>
        <dbReference type="ARBA" id="ARBA00022679"/>
    </source>
</evidence>
<dbReference type="PANTHER" id="PTHR11076">
    <property type="entry name" value="DNA REPAIR POLYMERASE UMUC / TRANSFERASE FAMILY MEMBER"/>
    <property type="match status" value="1"/>
</dbReference>
<evidence type="ECO:0000313" key="19">
    <source>
        <dbReference type="EMBL" id="KIL97250.1"/>
    </source>
</evidence>
<protein>
    <recommendedName>
        <fullName evidence="17">DNA polymerase IV</fullName>
        <shortName evidence="17">Pol IV</shortName>
        <ecNumber evidence="17">2.7.7.7</ecNumber>
    </recommendedName>
</protein>
<comment type="caution">
    <text evidence="19">The sequence shown here is derived from an EMBL/GenBank/DDBJ whole genome shotgun (WGS) entry which is preliminary data.</text>
</comment>
<dbReference type="GO" id="GO:0006281">
    <property type="term" value="P:DNA repair"/>
    <property type="evidence" value="ECO:0007669"/>
    <property type="project" value="UniProtKB-UniRule"/>
</dbReference>
<evidence type="ECO:0000256" key="12">
    <source>
        <dbReference type="ARBA" id="ARBA00022932"/>
    </source>
</evidence>
<dbReference type="GO" id="GO:0009432">
    <property type="term" value="P:SOS response"/>
    <property type="evidence" value="ECO:0007669"/>
    <property type="project" value="TreeGrafter"/>
</dbReference>
<evidence type="ECO:0000256" key="17">
    <source>
        <dbReference type="HAMAP-Rule" id="MF_01113"/>
    </source>
</evidence>
<dbReference type="GO" id="GO:0003684">
    <property type="term" value="F:damaged DNA binding"/>
    <property type="evidence" value="ECO:0007669"/>
    <property type="project" value="InterPro"/>
</dbReference>
<evidence type="ECO:0000256" key="11">
    <source>
        <dbReference type="ARBA" id="ARBA00022842"/>
    </source>
</evidence>
<dbReference type="CDD" id="cd03586">
    <property type="entry name" value="PolY_Pol_IV_kappa"/>
    <property type="match status" value="1"/>
</dbReference>
<dbReference type="Pfam" id="PF11799">
    <property type="entry name" value="IMS_C"/>
    <property type="match status" value="1"/>
</dbReference>
<feature type="binding site" evidence="17">
    <location>
        <position position="15"/>
    </location>
    <ligand>
        <name>Mg(2+)</name>
        <dbReference type="ChEBI" id="CHEBI:18420"/>
    </ligand>
</feature>
<comment type="similarity">
    <text evidence="2 17">Belongs to the DNA polymerase type-Y family.</text>
</comment>
<evidence type="ECO:0000256" key="16">
    <source>
        <dbReference type="ARBA" id="ARBA00049244"/>
    </source>
</evidence>
<dbReference type="GO" id="GO:0006261">
    <property type="term" value="P:DNA-templated DNA replication"/>
    <property type="evidence" value="ECO:0007669"/>
    <property type="project" value="UniProtKB-UniRule"/>
</dbReference>
<evidence type="ECO:0000256" key="10">
    <source>
        <dbReference type="ARBA" id="ARBA00022763"/>
    </source>
</evidence>
<dbReference type="NCBIfam" id="NF002677">
    <property type="entry name" value="PRK02406.1"/>
    <property type="match status" value="1"/>
</dbReference>
<keyword evidence="14 17" id="KW-0234">DNA repair</keyword>
<evidence type="ECO:0000256" key="3">
    <source>
        <dbReference type="ARBA" id="ARBA00011245"/>
    </source>
</evidence>
<evidence type="ECO:0000256" key="8">
    <source>
        <dbReference type="ARBA" id="ARBA00022705"/>
    </source>
</evidence>
<dbReference type="EMBL" id="JXSL01000030">
    <property type="protein sequence ID" value="KIL97250.1"/>
    <property type="molecule type" value="Genomic_DNA"/>
</dbReference>
<dbReference type="NCBIfam" id="NF002751">
    <property type="entry name" value="PRK02794.1"/>
    <property type="match status" value="1"/>
</dbReference>
<dbReference type="SUPFAM" id="SSF100879">
    <property type="entry name" value="Lesion bypass DNA polymerase (Y-family), little finger domain"/>
    <property type="match status" value="1"/>
</dbReference>
<keyword evidence="6 17" id="KW-0808">Transferase</keyword>
<feature type="domain" description="UmuC" evidence="18">
    <location>
        <begin position="11"/>
        <end position="192"/>
    </location>
</feature>
<dbReference type="FunFam" id="3.30.1490.100:FF:000004">
    <property type="entry name" value="DNA polymerase IV"/>
    <property type="match status" value="1"/>
</dbReference>
<dbReference type="InterPro" id="IPR043502">
    <property type="entry name" value="DNA/RNA_pol_sf"/>
</dbReference>
<sequence length="363" mass="39347">MRHAELLDLSIAHIDCDAFYASVEKRDNPSLMDKPVIVGHPGGRGVVTTACYVARKFGPRSAMPMFKALELCPHAVVIPPNMAKYKQVSAHIRALFEKATPLVEPLSLDEAYLDLSSGIRLVERPAAVLLARLARAIRREVGITVSVGLSYNKFLAKMASDLDKPEGFSVIGREEAAAFLAPRPVTALFGIGQATAARMARQGITTIAQLQSLPEAEFMARWGRFGRRLAGMVHGIDTRAINPDRPAKSVSTETTFARDISDAKALAEALAPLAEGVARRLERARLAGRTVVLKLKTGDFKLLTRHHRLSDPTGRAEIILRAGLALLDRQADGRAFRLIGIGITDLCPAEDADPPDLFGPRPA</sequence>
<evidence type="ECO:0000313" key="20">
    <source>
        <dbReference type="Proteomes" id="UP000031971"/>
    </source>
</evidence>
<evidence type="ECO:0000259" key="18">
    <source>
        <dbReference type="PROSITE" id="PS50173"/>
    </source>
</evidence>
<dbReference type="GO" id="GO:0042276">
    <property type="term" value="P:error-prone translesion synthesis"/>
    <property type="evidence" value="ECO:0007669"/>
    <property type="project" value="TreeGrafter"/>
</dbReference>
<dbReference type="Gene3D" id="1.10.150.20">
    <property type="entry name" value="5' to 3' exonuclease, C-terminal subdomain"/>
    <property type="match status" value="1"/>
</dbReference>
<dbReference type="Gene3D" id="3.40.1170.60">
    <property type="match status" value="1"/>
</dbReference>
<dbReference type="GO" id="GO:0000287">
    <property type="term" value="F:magnesium ion binding"/>
    <property type="evidence" value="ECO:0007669"/>
    <property type="project" value="UniProtKB-UniRule"/>
</dbReference>
<keyword evidence="4 17" id="KW-0515">Mutator protein</keyword>
<dbReference type="InterPro" id="IPR022880">
    <property type="entry name" value="DNApol_IV"/>
</dbReference>
<dbReference type="FunFam" id="3.40.1170.60:FF:000001">
    <property type="entry name" value="DNA polymerase IV"/>
    <property type="match status" value="1"/>
</dbReference>
<comment type="catalytic activity">
    <reaction evidence="16 17">
        <text>DNA(n) + a 2'-deoxyribonucleoside 5'-triphosphate = DNA(n+1) + diphosphate</text>
        <dbReference type="Rhea" id="RHEA:22508"/>
        <dbReference type="Rhea" id="RHEA-COMP:17339"/>
        <dbReference type="Rhea" id="RHEA-COMP:17340"/>
        <dbReference type="ChEBI" id="CHEBI:33019"/>
        <dbReference type="ChEBI" id="CHEBI:61560"/>
        <dbReference type="ChEBI" id="CHEBI:173112"/>
        <dbReference type="EC" id="2.7.7.7"/>
    </reaction>
</comment>
<evidence type="ECO:0000256" key="13">
    <source>
        <dbReference type="ARBA" id="ARBA00023125"/>
    </source>
</evidence>
<evidence type="ECO:0000256" key="5">
    <source>
        <dbReference type="ARBA" id="ARBA00022490"/>
    </source>
</evidence>
<evidence type="ECO:0000256" key="14">
    <source>
        <dbReference type="ARBA" id="ARBA00023204"/>
    </source>
</evidence>
<evidence type="ECO:0000256" key="7">
    <source>
        <dbReference type="ARBA" id="ARBA00022695"/>
    </source>
</evidence>
<name>A0A0C2YRC3_PARME</name>
<comment type="cofactor">
    <cofactor evidence="17">
        <name>Mg(2+)</name>
        <dbReference type="ChEBI" id="CHEBI:18420"/>
    </cofactor>
    <text evidence="17">Binds 2 magnesium ions per subunit.</text>
</comment>
<dbReference type="InterPro" id="IPR017961">
    <property type="entry name" value="DNA_pol_Y-fam_little_finger"/>
</dbReference>
<keyword evidence="8 17" id="KW-0235">DNA replication</keyword>
<dbReference type="STRING" id="272627.CCC_00311"/>
<dbReference type="GO" id="GO:0005829">
    <property type="term" value="C:cytosol"/>
    <property type="evidence" value="ECO:0007669"/>
    <property type="project" value="TreeGrafter"/>
</dbReference>
<dbReference type="Pfam" id="PF00817">
    <property type="entry name" value="IMS"/>
    <property type="match status" value="1"/>
</dbReference>
<reference evidence="19 20" key="1">
    <citation type="submission" date="2015-01" db="EMBL/GenBank/DDBJ databases">
        <title>Genome Sequence of Magnetospirillum magnetotacticum Strain MS-1.</title>
        <authorList>
            <person name="Marinov G.K."/>
            <person name="Smalley M.D."/>
            <person name="DeSalvo G."/>
        </authorList>
    </citation>
    <scope>NUCLEOTIDE SEQUENCE [LARGE SCALE GENOMIC DNA]</scope>
    <source>
        <strain evidence="19 20">MS-1</strain>
    </source>
</reference>
<keyword evidence="13 17" id="KW-0238">DNA-binding</keyword>
<dbReference type="EC" id="2.7.7.7" evidence="17"/>
<gene>
    <name evidence="17" type="primary">dinB</name>
    <name evidence="19" type="ORF">CCC_00311</name>
</gene>
<keyword evidence="12 17" id="KW-0239">DNA-directed DNA polymerase</keyword>
<dbReference type="Gene3D" id="3.30.70.270">
    <property type="match status" value="1"/>
</dbReference>
<evidence type="ECO:0000256" key="4">
    <source>
        <dbReference type="ARBA" id="ARBA00022457"/>
    </source>
</evidence>
<keyword evidence="5 17" id="KW-0963">Cytoplasm</keyword>
<dbReference type="PROSITE" id="PS50173">
    <property type="entry name" value="UMUC"/>
    <property type="match status" value="1"/>
</dbReference>
<comment type="function">
    <text evidence="15 17">Poorly processive, error-prone DNA polymerase involved in untargeted mutagenesis. Copies undamaged DNA at stalled replication forks, which arise in vivo from mismatched or misaligned primer ends. These misaligned primers can be extended by PolIV. Exhibits no 3'-5' exonuclease (proofreading) activity. May be involved in translesional synthesis, in conjunction with the beta clamp from PolIII.</text>
</comment>
<keyword evidence="7 17" id="KW-0548">Nucleotidyltransferase</keyword>
<evidence type="ECO:0000256" key="9">
    <source>
        <dbReference type="ARBA" id="ARBA00022723"/>
    </source>
</evidence>
<evidence type="ECO:0000256" key="1">
    <source>
        <dbReference type="ARBA" id="ARBA00004496"/>
    </source>
</evidence>
<keyword evidence="11 17" id="KW-0460">Magnesium</keyword>
<accession>A0A0C2YRC3</accession>
<proteinExistence type="inferred from homology"/>
<dbReference type="Proteomes" id="UP000031971">
    <property type="component" value="Unassembled WGS sequence"/>
</dbReference>
<dbReference type="PANTHER" id="PTHR11076:SF33">
    <property type="entry name" value="DNA POLYMERASE KAPPA"/>
    <property type="match status" value="1"/>
</dbReference>
<dbReference type="Gene3D" id="3.30.1490.100">
    <property type="entry name" value="DNA polymerase, Y-family, little finger domain"/>
    <property type="match status" value="1"/>
</dbReference>
<dbReference type="InterPro" id="IPR050116">
    <property type="entry name" value="DNA_polymerase-Y"/>
</dbReference>
<comment type="subunit">
    <text evidence="3 17">Monomer.</text>
</comment>
<dbReference type="InterPro" id="IPR043128">
    <property type="entry name" value="Rev_trsase/Diguanyl_cyclase"/>
</dbReference>
<keyword evidence="20" id="KW-1185">Reference proteome</keyword>
<feature type="active site" evidence="17">
    <location>
        <position position="110"/>
    </location>
</feature>
<keyword evidence="9 17" id="KW-0479">Metal-binding</keyword>
<dbReference type="AlphaFoldDB" id="A0A0C2YRC3"/>
<dbReference type="InterPro" id="IPR036775">
    <property type="entry name" value="DNA_pol_Y-fam_lit_finger_sf"/>
</dbReference>
<keyword evidence="10 17" id="KW-0227">DNA damage</keyword>
<feature type="site" description="Substrate discrimination" evidence="17">
    <location>
        <position position="20"/>
    </location>
</feature>
<organism evidence="19 20">
    <name type="scientific">Paramagnetospirillum magnetotacticum MS-1</name>
    <dbReference type="NCBI Taxonomy" id="272627"/>
    <lineage>
        <taxon>Bacteria</taxon>
        <taxon>Pseudomonadati</taxon>
        <taxon>Pseudomonadota</taxon>
        <taxon>Alphaproteobacteria</taxon>
        <taxon>Rhodospirillales</taxon>
        <taxon>Magnetospirillaceae</taxon>
        <taxon>Paramagnetospirillum</taxon>
    </lineage>
</organism>
<dbReference type="HAMAP" id="MF_01113">
    <property type="entry name" value="DNApol_IV"/>
    <property type="match status" value="1"/>
</dbReference>
<feature type="binding site" evidence="17">
    <location>
        <position position="109"/>
    </location>
    <ligand>
        <name>Mg(2+)</name>
        <dbReference type="ChEBI" id="CHEBI:18420"/>
    </ligand>
</feature>
<dbReference type="SUPFAM" id="SSF56672">
    <property type="entry name" value="DNA/RNA polymerases"/>
    <property type="match status" value="1"/>
</dbReference>
<evidence type="ECO:0000256" key="2">
    <source>
        <dbReference type="ARBA" id="ARBA00010945"/>
    </source>
</evidence>